<evidence type="ECO:0000256" key="4">
    <source>
        <dbReference type="ARBA" id="ARBA00022989"/>
    </source>
</evidence>
<dbReference type="GO" id="GO:0022857">
    <property type="term" value="F:transmembrane transporter activity"/>
    <property type="evidence" value="ECO:0007669"/>
    <property type="project" value="InterPro"/>
</dbReference>
<sequence>MTTNASPADTVDAHPRRWLALALLGTAQFMLILDVTVVAVALPQMTIDLGLSREAVTWVVAAYTL</sequence>
<dbReference type="EMBL" id="MQMF01000063">
    <property type="protein sequence ID" value="OOE03137.1"/>
    <property type="molecule type" value="Genomic_DNA"/>
</dbReference>
<dbReference type="InterPro" id="IPR036259">
    <property type="entry name" value="MFS_trans_sf"/>
</dbReference>
<feature type="transmembrane region" description="Helical" evidence="6">
    <location>
        <begin position="20"/>
        <end position="42"/>
    </location>
</feature>
<feature type="non-terminal residue" evidence="8">
    <location>
        <position position="65"/>
    </location>
</feature>
<evidence type="ECO:0000256" key="3">
    <source>
        <dbReference type="ARBA" id="ARBA00022692"/>
    </source>
</evidence>
<dbReference type="GO" id="GO:0005886">
    <property type="term" value="C:plasma membrane"/>
    <property type="evidence" value="ECO:0007669"/>
    <property type="project" value="UniProtKB-SubCell"/>
</dbReference>
<organism evidence="8 9">
    <name type="scientific">Fictibacillus arsenicus</name>
    <dbReference type="NCBI Taxonomy" id="255247"/>
    <lineage>
        <taxon>Bacteria</taxon>
        <taxon>Bacillati</taxon>
        <taxon>Bacillota</taxon>
        <taxon>Bacilli</taxon>
        <taxon>Bacillales</taxon>
        <taxon>Fictibacillaceae</taxon>
        <taxon>Fictibacillus</taxon>
    </lineage>
</organism>
<dbReference type="AlphaFoldDB" id="A0A1V3FN62"/>
<dbReference type="Gene3D" id="1.20.1250.20">
    <property type="entry name" value="MFS general substrate transporter like domains"/>
    <property type="match status" value="1"/>
</dbReference>
<comment type="caution">
    <text evidence="8">The sequence shown here is derived from an EMBL/GenBank/DDBJ whole genome shotgun (WGS) entry which is preliminary data.</text>
</comment>
<gene>
    <name evidence="8" type="ORF">UN64_20155</name>
</gene>
<dbReference type="OrthoDB" id="2414439at2"/>
<reference evidence="8 9" key="1">
    <citation type="submission" date="2016-11" db="EMBL/GenBank/DDBJ databases">
        <authorList>
            <person name="Jaros S."/>
            <person name="Januszkiewicz K."/>
            <person name="Wedrychowicz H."/>
        </authorList>
    </citation>
    <scope>NUCLEOTIDE SEQUENCE [LARGE SCALE GENOMIC DNA]</scope>
    <source>
        <strain evidence="8 9">Con a/3</strain>
    </source>
</reference>
<proteinExistence type="predicted"/>
<keyword evidence="3 6" id="KW-0812">Transmembrane</keyword>
<dbReference type="SUPFAM" id="SSF103473">
    <property type="entry name" value="MFS general substrate transporter"/>
    <property type="match status" value="1"/>
</dbReference>
<accession>A0A1V3FN62</accession>
<keyword evidence="5 6" id="KW-0472">Membrane</keyword>
<evidence type="ECO:0000313" key="8">
    <source>
        <dbReference type="EMBL" id="OOE03137.1"/>
    </source>
</evidence>
<evidence type="ECO:0000256" key="2">
    <source>
        <dbReference type="ARBA" id="ARBA00022448"/>
    </source>
</evidence>
<dbReference type="InterPro" id="IPR020846">
    <property type="entry name" value="MFS_dom"/>
</dbReference>
<evidence type="ECO:0000256" key="6">
    <source>
        <dbReference type="SAM" id="Phobius"/>
    </source>
</evidence>
<name>A0A1V3FN62_9BACL</name>
<evidence type="ECO:0000256" key="1">
    <source>
        <dbReference type="ARBA" id="ARBA00004651"/>
    </source>
</evidence>
<evidence type="ECO:0000313" key="9">
    <source>
        <dbReference type="Proteomes" id="UP000188597"/>
    </source>
</evidence>
<dbReference type="PROSITE" id="PS50850">
    <property type="entry name" value="MFS"/>
    <property type="match status" value="1"/>
</dbReference>
<protein>
    <recommendedName>
        <fullName evidence="7">Major facilitator superfamily (MFS) profile domain-containing protein</fullName>
    </recommendedName>
</protein>
<dbReference type="Proteomes" id="UP000188597">
    <property type="component" value="Unassembled WGS sequence"/>
</dbReference>
<evidence type="ECO:0000256" key="5">
    <source>
        <dbReference type="ARBA" id="ARBA00023136"/>
    </source>
</evidence>
<keyword evidence="4 6" id="KW-1133">Transmembrane helix</keyword>
<evidence type="ECO:0000259" key="7">
    <source>
        <dbReference type="PROSITE" id="PS50850"/>
    </source>
</evidence>
<keyword evidence="2" id="KW-0813">Transport</keyword>
<comment type="subcellular location">
    <subcellularLocation>
        <location evidence="1">Cell membrane</location>
        <topology evidence="1">Multi-pass membrane protein</topology>
    </subcellularLocation>
</comment>
<feature type="domain" description="Major facilitator superfamily (MFS) profile" evidence="7">
    <location>
        <begin position="20"/>
        <end position="65"/>
    </location>
</feature>